<dbReference type="InterPro" id="IPR051695">
    <property type="entry name" value="Phosphoglycerate_Mutase"/>
</dbReference>
<dbReference type="GO" id="GO:0045820">
    <property type="term" value="P:negative regulation of glycolytic process"/>
    <property type="evidence" value="ECO:0007669"/>
    <property type="project" value="TreeGrafter"/>
</dbReference>
<dbReference type="EMBL" id="CP095046">
    <property type="protein sequence ID" value="UOQ71780.1"/>
    <property type="molecule type" value="Genomic_DNA"/>
</dbReference>
<name>A0A8T9Q7M2_9BACT</name>
<feature type="binding site" evidence="3">
    <location>
        <begin position="111"/>
        <end position="112"/>
    </location>
    <ligand>
        <name>substrate</name>
    </ligand>
</feature>
<dbReference type="InterPro" id="IPR013078">
    <property type="entry name" value="His_Pase_superF_clade-1"/>
</dbReference>
<dbReference type="CDD" id="cd07067">
    <property type="entry name" value="HP_PGM_like"/>
    <property type="match status" value="1"/>
</dbReference>
<dbReference type="InterPro" id="IPR029033">
    <property type="entry name" value="His_PPase_superfam"/>
</dbReference>
<evidence type="ECO:0000256" key="2">
    <source>
        <dbReference type="PIRSR" id="PIRSR613078-1"/>
    </source>
</evidence>
<feature type="active site" description="Proton donor/acceptor" evidence="2">
    <location>
        <position position="84"/>
    </location>
</feature>
<proteinExistence type="predicted"/>
<keyword evidence="1" id="KW-0378">Hydrolase</keyword>
<reference evidence="4" key="1">
    <citation type="submission" date="2022-04" db="EMBL/GenBank/DDBJ databases">
        <title>Hymenobacter sp. isolated from the air.</title>
        <authorList>
            <person name="Won M."/>
            <person name="Lee C.-M."/>
            <person name="Woen H.-Y."/>
            <person name="Kwon S.-W."/>
        </authorList>
    </citation>
    <scope>NUCLEOTIDE SEQUENCE</scope>
    <source>
        <strain evidence="4">5116S-3</strain>
    </source>
</reference>
<evidence type="ECO:0000313" key="4">
    <source>
        <dbReference type="EMBL" id="UOQ71780.1"/>
    </source>
</evidence>
<feature type="binding site" evidence="3">
    <location>
        <position position="61"/>
    </location>
    <ligand>
        <name>substrate</name>
    </ligand>
</feature>
<dbReference type="AlphaFoldDB" id="A0A8T9Q7M2"/>
<keyword evidence="5" id="KW-1185">Reference proteome</keyword>
<dbReference type="GO" id="GO:0005829">
    <property type="term" value="C:cytosol"/>
    <property type="evidence" value="ECO:0007669"/>
    <property type="project" value="TreeGrafter"/>
</dbReference>
<dbReference type="PROSITE" id="PS00175">
    <property type="entry name" value="PG_MUTASE"/>
    <property type="match status" value="1"/>
</dbReference>
<evidence type="ECO:0000313" key="5">
    <source>
        <dbReference type="Proteomes" id="UP000831796"/>
    </source>
</evidence>
<evidence type="ECO:0000256" key="1">
    <source>
        <dbReference type="ARBA" id="ARBA00022801"/>
    </source>
</evidence>
<dbReference type="PANTHER" id="PTHR46517:SF1">
    <property type="entry name" value="FRUCTOSE-2,6-BISPHOSPHATASE TIGAR"/>
    <property type="match status" value="1"/>
</dbReference>
<dbReference type="GO" id="GO:0004331">
    <property type="term" value="F:fructose-2,6-bisphosphate 2-phosphatase activity"/>
    <property type="evidence" value="ECO:0007669"/>
    <property type="project" value="TreeGrafter"/>
</dbReference>
<accession>A0A8T9Q7M2</accession>
<organism evidence="4 5">
    <name type="scientific">Hymenobacter cellulosilyticus</name>
    <dbReference type="NCBI Taxonomy" id="2932248"/>
    <lineage>
        <taxon>Bacteria</taxon>
        <taxon>Pseudomonadati</taxon>
        <taxon>Bacteroidota</taxon>
        <taxon>Cytophagia</taxon>
        <taxon>Cytophagales</taxon>
        <taxon>Hymenobacteraceae</taxon>
        <taxon>Hymenobacter</taxon>
    </lineage>
</organism>
<dbReference type="Pfam" id="PF00300">
    <property type="entry name" value="His_Phos_1"/>
    <property type="match status" value="1"/>
</dbReference>
<dbReference type="PANTHER" id="PTHR46517">
    <property type="entry name" value="FRUCTOSE-2,6-BISPHOSPHATASE TIGAR"/>
    <property type="match status" value="1"/>
</dbReference>
<dbReference type="Gene3D" id="3.40.50.1240">
    <property type="entry name" value="Phosphoglycerate mutase-like"/>
    <property type="match status" value="1"/>
</dbReference>
<feature type="binding site" evidence="3">
    <location>
        <begin position="10"/>
        <end position="17"/>
    </location>
    <ligand>
        <name>substrate</name>
    </ligand>
</feature>
<sequence>MSVKKIYLIRHGQTDFNVAGIVQGSGVDSDLNAAGHRQAAHFFAAYQHLPFDKVYTSTLKRTHQSVQAFLDLGLPHEEHSGLNEISWGVREGMRITPEEDEEYNGVLQQWRRGETHARLLGEKVRMR</sequence>
<dbReference type="SMART" id="SM00855">
    <property type="entry name" value="PGAM"/>
    <property type="match status" value="1"/>
</dbReference>
<dbReference type="InterPro" id="IPR001345">
    <property type="entry name" value="PG/BPGM_mutase_AS"/>
</dbReference>
<feature type="active site" description="Tele-phosphohistidine intermediate" evidence="2">
    <location>
        <position position="11"/>
    </location>
</feature>
<evidence type="ECO:0000256" key="3">
    <source>
        <dbReference type="PIRSR" id="PIRSR613078-2"/>
    </source>
</evidence>
<dbReference type="SUPFAM" id="SSF53254">
    <property type="entry name" value="Phosphoglycerate mutase-like"/>
    <property type="match status" value="1"/>
</dbReference>
<dbReference type="Proteomes" id="UP000831796">
    <property type="component" value="Chromosome"/>
</dbReference>
<dbReference type="KEGG" id="hcu:MUN79_24790"/>
<protein>
    <submittedName>
        <fullName evidence="4">Histidine phosphatase family protein</fullName>
    </submittedName>
</protein>
<dbReference type="GO" id="GO:0043456">
    <property type="term" value="P:regulation of pentose-phosphate shunt"/>
    <property type="evidence" value="ECO:0007669"/>
    <property type="project" value="TreeGrafter"/>
</dbReference>
<gene>
    <name evidence="4" type="ORF">MUN79_24790</name>
</gene>